<keyword evidence="3" id="KW-1185">Reference proteome</keyword>
<evidence type="ECO:0008006" key="4">
    <source>
        <dbReference type="Google" id="ProtNLM"/>
    </source>
</evidence>
<feature type="signal peptide" evidence="1">
    <location>
        <begin position="1"/>
        <end position="19"/>
    </location>
</feature>
<keyword evidence="1" id="KW-0732">Signal</keyword>
<dbReference type="Proteomes" id="UP000184260">
    <property type="component" value="Unassembled WGS sequence"/>
</dbReference>
<dbReference type="RefSeq" id="WP_073354877.1">
    <property type="nucleotide sequence ID" value="NZ_FRBU01000037.1"/>
</dbReference>
<name>A0A1M7IXW8_9FLAO</name>
<accession>A0A1M7IXW8</accession>
<feature type="chain" id="PRO_5013133579" description="PGAP1-like protein" evidence="1">
    <location>
        <begin position="20"/>
        <end position="927"/>
    </location>
</feature>
<evidence type="ECO:0000313" key="3">
    <source>
        <dbReference type="Proteomes" id="UP000184260"/>
    </source>
</evidence>
<evidence type="ECO:0000313" key="2">
    <source>
        <dbReference type="EMBL" id="SHM45147.1"/>
    </source>
</evidence>
<reference evidence="3" key="1">
    <citation type="submission" date="2016-11" db="EMBL/GenBank/DDBJ databases">
        <authorList>
            <person name="Varghese N."/>
            <person name="Submissions S."/>
        </authorList>
    </citation>
    <scope>NUCLEOTIDE SEQUENCE [LARGE SCALE GENOMIC DNA]</scope>
    <source>
        <strain evidence="3">DSM 3661</strain>
    </source>
</reference>
<dbReference type="EMBL" id="FRBU01000037">
    <property type="protein sequence ID" value="SHM45147.1"/>
    <property type="molecule type" value="Genomic_DNA"/>
</dbReference>
<dbReference type="Gene3D" id="3.40.50.1820">
    <property type="entry name" value="alpha/beta hydrolase"/>
    <property type="match status" value="1"/>
</dbReference>
<dbReference type="AlphaFoldDB" id="A0A1M7IXW8"/>
<organism evidence="2 3">
    <name type="scientific">Flavobacterium xanthum</name>
    <dbReference type="NCBI Taxonomy" id="69322"/>
    <lineage>
        <taxon>Bacteria</taxon>
        <taxon>Pseudomonadati</taxon>
        <taxon>Bacteroidota</taxon>
        <taxon>Flavobacteriia</taxon>
        <taxon>Flavobacteriales</taxon>
        <taxon>Flavobacteriaceae</taxon>
        <taxon>Flavobacterium</taxon>
    </lineage>
</organism>
<proteinExistence type="predicted"/>
<dbReference type="InterPro" id="IPR029058">
    <property type="entry name" value="AB_hydrolase_fold"/>
</dbReference>
<gene>
    <name evidence="2" type="ORF">SAMN05443669_103720</name>
</gene>
<protein>
    <recommendedName>
        <fullName evidence="4">PGAP1-like protein</fullName>
    </recommendedName>
</protein>
<sequence length="927" mass="102208">MKKFLPFLPILLFSVFTNAQQDINTSFATQMNDMFGQLDKTKVPNGILLDYGMEFANVPAFNGTLTDSTYTNAINIKQLYNTLLSSRITNTIPAMVAPEVFENNWNSNRTAGVISLSGLYYKYAQIAYNATVDNKLTYSNNKFYDKIINGVWQNPYQELQTFVMTPAIEQYDQLSFQVIIPTALFYTNNNSGVASIAIDFDNGLGYQTVVRGQALTVTYTTTGLKYWKYKLNLTNGTTLYSQSKFQVGSNTGTFVEVPLPPKPVCELCKTSVTTATSTAKQLYGQTITATKDYEGVYGHVKITIDYAGDPNQGLKKPLIVAEGFDLGALLNPEKVYGNNTYSGTFQPSLQYSGTALRSLIFDNTKQYDIIYVDWDNGADYMQRNAYALEEVIKWVNTNKTSTTKNVVLGQSMGGVIARYALADMEQRGLNHQTGLFISHDAPQQGANIPIASQYMFRHLTRQYVQVGNTNLGNLVTIPLLDKYGASNYLSILDAPASKQLIANFIDPNYAIDNTTNTSFYNELKTKGLSGSGGYPLQCRNIAISNGSECGTIQSFNPGDDLVNFNYNKGLSFWGDLASLIYNPLGGLIGGELINRNFYGIAILGSIPGHSKYKADFQVKSLYNTSGNQIYKGRLSYTKKIAWLFNVTINITDVSKNQPAGILPFDTYGGGYFDTRAVAGAVTINGLYVRDRFGFIPTTSALDIGQRNVALNDVDYKKSYVGAIAPVAPKNSPFANFISDFNINYPNERNRSHISFDTRNGDWLASELNSLNNPNGTPILANCTYTCSDFVIAGNSTLCGSAVYSVPNVSTYYNWTITEGVNLVTLTGNGSNTVAITPNALANGKVTLSLYLGNSNCGYKTITKSVWVGKPSFYLEDYYFEPQPIKSTITMVSDQSNYTLDQQGVTYAAPQKTYNFLCEFKIGLKTLN</sequence>
<evidence type="ECO:0000256" key="1">
    <source>
        <dbReference type="SAM" id="SignalP"/>
    </source>
</evidence>
<dbReference type="OrthoDB" id="4535652at2"/>
<dbReference type="SUPFAM" id="SSF53474">
    <property type="entry name" value="alpha/beta-Hydrolases"/>
    <property type="match status" value="1"/>
</dbReference>
<dbReference type="STRING" id="69322.SAMN05443669_103720"/>